<organism evidence="7 8">
    <name type="scientific">Zostera marina</name>
    <name type="common">Eelgrass</name>
    <dbReference type="NCBI Taxonomy" id="29655"/>
    <lineage>
        <taxon>Eukaryota</taxon>
        <taxon>Viridiplantae</taxon>
        <taxon>Streptophyta</taxon>
        <taxon>Embryophyta</taxon>
        <taxon>Tracheophyta</taxon>
        <taxon>Spermatophyta</taxon>
        <taxon>Magnoliopsida</taxon>
        <taxon>Liliopsida</taxon>
        <taxon>Zosteraceae</taxon>
        <taxon>Zostera</taxon>
    </lineage>
</organism>
<name>A0A0K9NZ22_ZOSMR</name>
<feature type="region of interest" description="Disordered" evidence="5">
    <location>
        <begin position="455"/>
        <end position="481"/>
    </location>
</feature>
<dbReference type="SUPFAM" id="SSF52087">
    <property type="entry name" value="CRAL/TRIO domain"/>
    <property type="match status" value="1"/>
</dbReference>
<evidence type="ECO:0000256" key="5">
    <source>
        <dbReference type="SAM" id="MobiDB-lite"/>
    </source>
</evidence>
<dbReference type="InterPro" id="IPR011074">
    <property type="entry name" value="CRAL/TRIO_N_dom"/>
</dbReference>
<sequence length="481" mass="54853">MMSVSKRMERKFDIEDVENSEDDRRRMKVGLINLTDIANSTNKREKQRVGYRFTTSVFIESVRNAEEEHIVFAFREQLAANDLLPEQHDNYSEMLRFLKARKFDFEKTMHMWEEMLKWREEYSTDSIVKDFVFGELEDVLNYYPHGYHGVDREGRPVYIERLGKVEPDKLMQVTTIERYLKYHVQEFEKAFHEKFPACSISARRHIDTTTSILDVNGVDIRNFSKAARDLLLSVQKIDGNYYPETLHQMFIVNAGHGFKLLWNTVKGFLDSKTASKIHVLGTKFHGKLLEAIDSRQLPDFLGGSCKCLIEGGCLSSNLGPWNDPKIMKIVTSSEDRFLRQFKGISNGKHENGVTSVESASDDSTSTQSTFPLSPTDTVSDEVICSNGHSVSHRYQDHSSLDCFSDCTGASSVESHSIYNGNEKCGLRCLLSSIVAIVLKFFCILTHKSNLALDKNCSHSSPVDSDEIKITKDTKEEPDELS</sequence>
<dbReference type="EMBL" id="LFYR01001508">
    <property type="protein sequence ID" value="KMZ61227.1"/>
    <property type="molecule type" value="Genomic_DNA"/>
</dbReference>
<comment type="similarity">
    <text evidence="4">Belongs to the SFH family.</text>
</comment>
<evidence type="ECO:0000259" key="6">
    <source>
        <dbReference type="PROSITE" id="PS50191"/>
    </source>
</evidence>
<feature type="domain" description="CRAL-TRIO" evidence="6">
    <location>
        <begin position="135"/>
        <end position="309"/>
    </location>
</feature>
<comment type="caution">
    <text evidence="7">The sequence shown here is derived from an EMBL/GenBank/DDBJ whole genome shotgun (WGS) entry which is preliminary data.</text>
</comment>
<dbReference type="Gene3D" id="1.10.8.20">
    <property type="entry name" value="N-terminal domain of phosphatidylinositol transfer protein sec14p"/>
    <property type="match status" value="1"/>
</dbReference>
<dbReference type="CDD" id="cd00170">
    <property type="entry name" value="SEC14"/>
    <property type="match status" value="1"/>
</dbReference>
<proteinExistence type="inferred from homology"/>
<evidence type="ECO:0000256" key="4">
    <source>
        <dbReference type="ARBA" id="ARBA00038020"/>
    </source>
</evidence>
<dbReference type="STRING" id="29655.A0A0K9NZ22"/>
<keyword evidence="3" id="KW-0333">Golgi apparatus</keyword>
<dbReference type="OrthoDB" id="1434354at2759"/>
<comment type="subcellular location">
    <subcellularLocation>
        <location evidence="1">Cell membrane</location>
        <topology evidence="1">Peripheral membrane protein</topology>
    </subcellularLocation>
    <subcellularLocation>
        <location evidence="2">Golgi apparatus membrane</location>
        <topology evidence="2">Peripheral membrane protein</topology>
    </subcellularLocation>
</comment>
<feature type="compositionally biased region" description="Basic and acidic residues" evidence="5">
    <location>
        <begin position="465"/>
        <end position="474"/>
    </location>
</feature>
<dbReference type="GO" id="GO:0005886">
    <property type="term" value="C:plasma membrane"/>
    <property type="evidence" value="ECO:0007669"/>
    <property type="project" value="UniProtKB-SubCell"/>
</dbReference>
<keyword evidence="8" id="KW-1185">Reference proteome</keyword>
<dbReference type="Pfam" id="PF00650">
    <property type="entry name" value="CRAL_TRIO"/>
    <property type="match status" value="1"/>
</dbReference>
<dbReference type="SMART" id="SM01100">
    <property type="entry name" value="CRAL_TRIO_N"/>
    <property type="match status" value="1"/>
</dbReference>
<dbReference type="GO" id="GO:0008526">
    <property type="term" value="F:phosphatidylinositol transfer activity"/>
    <property type="evidence" value="ECO:0000318"/>
    <property type="project" value="GO_Central"/>
</dbReference>
<dbReference type="PANTHER" id="PTHR45657:SF8">
    <property type="entry name" value="PHOSPHATIDYLINOSITOL_PHOSPHATIDYLCHOLINE TRANSFER PROTEIN SFH13"/>
    <property type="match status" value="1"/>
</dbReference>
<evidence type="ECO:0000256" key="3">
    <source>
        <dbReference type="ARBA" id="ARBA00023034"/>
    </source>
</evidence>
<gene>
    <name evidence="7" type="ORF">ZOSMA_53G00070</name>
</gene>
<evidence type="ECO:0000256" key="1">
    <source>
        <dbReference type="ARBA" id="ARBA00004202"/>
    </source>
</evidence>
<evidence type="ECO:0000256" key="2">
    <source>
        <dbReference type="ARBA" id="ARBA00004395"/>
    </source>
</evidence>
<dbReference type="InterPro" id="IPR036273">
    <property type="entry name" value="CRAL/TRIO_N_dom_sf"/>
</dbReference>
<dbReference type="InterPro" id="IPR001251">
    <property type="entry name" value="CRAL-TRIO_dom"/>
</dbReference>
<dbReference type="Proteomes" id="UP000036987">
    <property type="component" value="Unassembled WGS sequence"/>
</dbReference>
<evidence type="ECO:0000313" key="7">
    <source>
        <dbReference type="EMBL" id="KMZ61227.1"/>
    </source>
</evidence>
<dbReference type="SMART" id="SM00516">
    <property type="entry name" value="SEC14"/>
    <property type="match status" value="1"/>
</dbReference>
<dbReference type="SUPFAM" id="SSF46938">
    <property type="entry name" value="CRAL/TRIO N-terminal domain"/>
    <property type="match status" value="1"/>
</dbReference>
<dbReference type="PROSITE" id="PS50191">
    <property type="entry name" value="CRAL_TRIO"/>
    <property type="match status" value="1"/>
</dbReference>
<protein>
    <submittedName>
        <fullName evidence="7">Sec14p-like phosphatidylinositol transfer family protein</fullName>
    </submittedName>
</protein>
<evidence type="ECO:0000313" key="8">
    <source>
        <dbReference type="Proteomes" id="UP000036987"/>
    </source>
</evidence>
<dbReference type="OMA" id="CILTHKS"/>
<dbReference type="GO" id="GO:0006892">
    <property type="term" value="P:post-Golgi vesicle-mediated transport"/>
    <property type="evidence" value="ECO:0000318"/>
    <property type="project" value="GO_Central"/>
</dbReference>
<dbReference type="Gene3D" id="3.40.525.10">
    <property type="entry name" value="CRAL-TRIO lipid binding domain"/>
    <property type="match status" value="1"/>
</dbReference>
<reference evidence="8" key="1">
    <citation type="journal article" date="2016" name="Nature">
        <title>The genome of the seagrass Zostera marina reveals angiosperm adaptation to the sea.</title>
        <authorList>
            <person name="Olsen J.L."/>
            <person name="Rouze P."/>
            <person name="Verhelst B."/>
            <person name="Lin Y.-C."/>
            <person name="Bayer T."/>
            <person name="Collen J."/>
            <person name="Dattolo E."/>
            <person name="De Paoli E."/>
            <person name="Dittami S."/>
            <person name="Maumus F."/>
            <person name="Michel G."/>
            <person name="Kersting A."/>
            <person name="Lauritano C."/>
            <person name="Lohaus R."/>
            <person name="Toepel M."/>
            <person name="Tonon T."/>
            <person name="Vanneste K."/>
            <person name="Amirebrahimi M."/>
            <person name="Brakel J."/>
            <person name="Bostroem C."/>
            <person name="Chovatia M."/>
            <person name="Grimwood J."/>
            <person name="Jenkins J.W."/>
            <person name="Jueterbock A."/>
            <person name="Mraz A."/>
            <person name="Stam W.T."/>
            <person name="Tice H."/>
            <person name="Bornberg-Bauer E."/>
            <person name="Green P.J."/>
            <person name="Pearson G.A."/>
            <person name="Procaccini G."/>
            <person name="Duarte C.M."/>
            <person name="Schmutz J."/>
            <person name="Reusch T.B.H."/>
            <person name="Van de Peer Y."/>
        </authorList>
    </citation>
    <scope>NUCLEOTIDE SEQUENCE [LARGE SCALE GENOMIC DNA]</scope>
    <source>
        <strain evidence="8">cv. Finnish</strain>
    </source>
</reference>
<dbReference type="PANTHER" id="PTHR45657">
    <property type="entry name" value="CRAL-TRIO DOMAIN-CONTAINING PROTEIN YKL091C-RELATED"/>
    <property type="match status" value="1"/>
</dbReference>
<dbReference type="AlphaFoldDB" id="A0A0K9NZ22"/>
<dbReference type="InterPro" id="IPR051026">
    <property type="entry name" value="PI/PC_transfer"/>
</dbReference>
<accession>A0A0K9NZ22</accession>
<dbReference type="InterPro" id="IPR036865">
    <property type="entry name" value="CRAL-TRIO_dom_sf"/>
</dbReference>
<dbReference type="GO" id="GO:0000139">
    <property type="term" value="C:Golgi membrane"/>
    <property type="evidence" value="ECO:0007669"/>
    <property type="project" value="UniProtKB-SubCell"/>
</dbReference>
<feature type="region of interest" description="Disordered" evidence="5">
    <location>
        <begin position="348"/>
        <end position="374"/>
    </location>
</feature>